<evidence type="ECO:0000256" key="1">
    <source>
        <dbReference type="SAM" id="Phobius"/>
    </source>
</evidence>
<keyword evidence="1" id="KW-1133">Transmembrane helix</keyword>
<dbReference type="AlphaFoldDB" id="A0A5R9C790"/>
<feature type="transmembrane region" description="Helical" evidence="1">
    <location>
        <begin position="41"/>
        <end position="63"/>
    </location>
</feature>
<protein>
    <submittedName>
        <fullName evidence="2">Uncharacterized protein</fullName>
    </submittedName>
</protein>
<feature type="transmembrane region" description="Helical" evidence="1">
    <location>
        <begin position="7"/>
        <end position="29"/>
    </location>
</feature>
<gene>
    <name evidence="2" type="ORF">FEZ48_02470</name>
</gene>
<keyword evidence="1" id="KW-0812">Transmembrane</keyword>
<comment type="caution">
    <text evidence="2">The sequence shown here is derived from an EMBL/GenBank/DDBJ whole genome shotgun (WGS) entry which is preliminary data.</text>
</comment>
<dbReference type="RefSeq" id="WP_138470899.1">
    <property type="nucleotide sequence ID" value="NZ_VBTE01000004.1"/>
</dbReference>
<organism evidence="2 3">
    <name type="scientific">Marinilactibacillus psychrotolerans</name>
    <dbReference type="NCBI Taxonomy" id="191770"/>
    <lineage>
        <taxon>Bacteria</taxon>
        <taxon>Bacillati</taxon>
        <taxon>Bacillota</taxon>
        <taxon>Bacilli</taxon>
        <taxon>Lactobacillales</taxon>
        <taxon>Carnobacteriaceae</taxon>
        <taxon>Marinilactibacillus</taxon>
    </lineage>
</organism>
<proteinExistence type="predicted"/>
<dbReference type="EMBL" id="VBTE01000004">
    <property type="protein sequence ID" value="TLQ09034.1"/>
    <property type="molecule type" value="Genomic_DNA"/>
</dbReference>
<dbReference type="InterPro" id="IPR015943">
    <property type="entry name" value="WD40/YVTN_repeat-like_dom_sf"/>
</dbReference>
<accession>A0A5R9C790</accession>
<sequence>MKTKHYLFRALVLNPFVILFYSIGCHYLISLAQYGGLRRNAPFIVGSFSVLLIWFILCLFLYFKHRKKPLLKGNAQRLKWITKTWFFIAIILLTFTTTYTGYKLYESAQPFQGRFSIYLDNFFNTKKAKFTHTNIYDSGIQGILDDIRSEVALPSELYVSNDFDLAFNKAGEIQSFSTALIGAKQENEWEMYSIQYNNEEEISIKLEGPGYHEVDETTLLQPLIETVENIPLQESVAEFPDNANYSIYYQGYRSWGYNSEGIYWVNRNENVSAPDSYSDEEYAGYAVSVYVAGKEDTIPPKRFIDRSLTLSDNYIKKQEEEKNSFDLGYNMKDQVESYFLTEEIGFQLPITDASAGSRYYALEKTIDSGTSWERINQEPFYPSSGVSSGIIFFDEQLGFIGLSKNGGSEGLIYRTEDGGVTFEKIEIPKVEVTVNEDFIYNPFDLPDMPYLENETLHMTVGQGIDGDYNGGVKALYVSEDLGRTWTYAEEVKP</sequence>
<evidence type="ECO:0000313" key="3">
    <source>
        <dbReference type="Proteomes" id="UP000307201"/>
    </source>
</evidence>
<keyword evidence="1" id="KW-0472">Membrane</keyword>
<evidence type="ECO:0000313" key="2">
    <source>
        <dbReference type="EMBL" id="TLQ09034.1"/>
    </source>
</evidence>
<feature type="transmembrane region" description="Helical" evidence="1">
    <location>
        <begin position="84"/>
        <end position="102"/>
    </location>
</feature>
<dbReference type="OrthoDB" id="1701846at2"/>
<dbReference type="InterPro" id="IPR036278">
    <property type="entry name" value="Sialidase_sf"/>
</dbReference>
<dbReference type="SUPFAM" id="SSF50939">
    <property type="entry name" value="Sialidases"/>
    <property type="match status" value="1"/>
</dbReference>
<dbReference type="STRING" id="191770.SAMN04488013_11425"/>
<dbReference type="Gene3D" id="2.130.10.10">
    <property type="entry name" value="YVTN repeat-like/Quinoprotein amine dehydrogenase"/>
    <property type="match status" value="1"/>
</dbReference>
<dbReference type="Proteomes" id="UP000307201">
    <property type="component" value="Unassembled WGS sequence"/>
</dbReference>
<reference evidence="2 3" key="1">
    <citation type="submission" date="2019-05" db="EMBL/GenBank/DDBJ databases">
        <title>The metagenome of a microbial culture collection derived from dairy environment covers the genomic content of the human microbiome.</title>
        <authorList>
            <person name="Roder T."/>
            <person name="Wuthrich D."/>
            <person name="Sattari Z."/>
            <person name="Von Ah U."/>
            <person name="Bar C."/>
            <person name="Ronchi F."/>
            <person name="Macpherson A.J."/>
            <person name="Ganal-Vonarburg S.C."/>
            <person name="Bruggmann R."/>
            <person name="Vergeres G."/>
        </authorList>
    </citation>
    <scope>NUCLEOTIDE SEQUENCE [LARGE SCALE GENOMIC DNA]</scope>
    <source>
        <strain evidence="2 3">FAM 24235</strain>
    </source>
</reference>
<name>A0A5R9C790_9LACT</name>